<dbReference type="PANTHER" id="PTHR43227">
    <property type="entry name" value="BLL4140 PROTEIN"/>
    <property type="match status" value="1"/>
</dbReference>
<dbReference type="SUPFAM" id="SSF161098">
    <property type="entry name" value="MetI-like"/>
    <property type="match status" value="1"/>
</dbReference>
<gene>
    <name evidence="9" type="ORF">IAB51_00295</name>
</gene>
<feature type="transmembrane region" description="Helical" evidence="7">
    <location>
        <begin position="112"/>
        <end position="133"/>
    </location>
</feature>
<dbReference type="Proteomes" id="UP000824002">
    <property type="component" value="Unassembled WGS sequence"/>
</dbReference>
<dbReference type="GO" id="GO:0005886">
    <property type="term" value="C:plasma membrane"/>
    <property type="evidence" value="ECO:0007669"/>
    <property type="project" value="UniProtKB-SubCell"/>
</dbReference>
<comment type="similarity">
    <text evidence="7">Belongs to the binding-protein-dependent transport system permease family.</text>
</comment>
<reference evidence="9" key="2">
    <citation type="journal article" date="2021" name="PeerJ">
        <title>Extensive microbial diversity within the chicken gut microbiome revealed by metagenomics and culture.</title>
        <authorList>
            <person name="Gilroy R."/>
            <person name="Ravi A."/>
            <person name="Getino M."/>
            <person name="Pursley I."/>
            <person name="Horton D.L."/>
            <person name="Alikhan N.F."/>
            <person name="Baker D."/>
            <person name="Gharbi K."/>
            <person name="Hall N."/>
            <person name="Watson M."/>
            <person name="Adriaenssens E.M."/>
            <person name="Foster-Nyarko E."/>
            <person name="Jarju S."/>
            <person name="Secka A."/>
            <person name="Antonio M."/>
            <person name="Oren A."/>
            <person name="Chaudhuri R.R."/>
            <person name="La Ragione R."/>
            <person name="Hildebrand F."/>
            <person name="Pallen M.J."/>
        </authorList>
    </citation>
    <scope>NUCLEOTIDE SEQUENCE</scope>
    <source>
        <strain evidence="9">CHK199-13235</strain>
    </source>
</reference>
<dbReference type="InterPro" id="IPR035906">
    <property type="entry name" value="MetI-like_sf"/>
</dbReference>
<evidence type="ECO:0000259" key="8">
    <source>
        <dbReference type="PROSITE" id="PS50928"/>
    </source>
</evidence>
<dbReference type="InterPro" id="IPR000515">
    <property type="entry name" value="MetI-like"/>
</dbReference>
<dbReference type="Pfam" id="PF00528">
    <property type="entry name" value="BPD_transp_1"/>
    <property type="match status" value="1"/>
</dbReference>
<evidence type="ECO:0000313" key="9">
    <source>
        <dbReference type="EMBL" id="HIS75227.1"/>
    </source>
</evidence>
<feature type="transmembrane region" description="Helical" evidence="7">
    <location>
        <begin position="21"/>
        <end position="44"/>
    </location>
</feature>
<evidence type="ECO:0000256" key="3">
    <source>
        <dbReference type="ARBA" id="ARBA00022475"/>
    </source>
</evidence>
<dbReference type="PANTHER" id="PTHR43227:SF11">
    <property type="entry name" value="BLL4140 PROTEIN"/>
    <property type="match status" value="1"/>
</dbReference>
<organism evidence="9 10">
    <name type="scientific">Candidatus Merdivicinus excrementipullorum</name>
    <dbReference type="NCBI Taxonomy" id="2840867"/>
    <lineage>
        <taxon>Bacteria</taxon>
        <taxon>Bacillati</taxon>
        <taxon>Bacillota</taxon>
        <taxon>Clostridia</taxon>
        <taxon>Eubacteriales</taxon>
        <taxon>Oscillospiraceae</taxon>
        <taxon>Oscillospiraceae incertae sedis</taxon>
        <taxon>Candidatus Merdivicinus</taxon>
    </lineage>
</organism>
<reference evidence="9" key="1">
    <citation type="submission" date="2020-10" db="EMBL/GenBank/DDBJ databases">
        <authorList>
            <person name="Gilroy R."/>
        </authorList>
    </citation>
    <scope>NUCLEOTIDE SEQUENCE</scope>
    <source>
        <strain evidence="9">CHK199-13235</strain>
    </source>
</reference>
<evidence type="ECO:0000256" key="5">
    <source>
        <dbReference type="ARBA" id="ARBA00022989"/>
    </source>
</evidence>
<evidence type="ECO:0000313" key="10">
    <source>
        <dbReference type="Proteomes" id="UP000824002"/>
    </source>
</evidence>
<proteinExistence type="inferred from homology"/>
<keyword evidence="2 7" id="KW-0813">Transport</keyword>
<evidence type="ECO:0000256" key="6">
    <source>
        <dbReference type="ARBA" id="ARBA00023136"/>
    </source>
</evidence>
<dbReference type="Gene3D" id="1.10.3720.10">
    <property type="entry name" value="MetI-like"/>
    <property type="match status" value="1"/>
</dbReference>
<dbReference type="CDD" id="cd06261">
    <property type="entry name" value="TM_PBP2"/>
    <property type="match status" value="1"/>
</dbReference>
<feature type="transmembrane region" description="Helical" evidence="7">
    <location>
        <begin position="269"/>
        <end position="294"/>
    </location>
</feature>
<keyword evidence="6 7" id="KW-0472">Membrane</keyword>
<sequence length="303" mass="34059">MKLKHRWTKGELLAQLPLHVMLIPGIIVTLIFCYVPLYGLVIAFQDYNPATMFHSPWVGFENFRYVFQLPGFVQTIWNTFFIAVCKIIGGLIFPITFSLLLNEIGNGKFKRFFQTLIYLPNFLSWVIVAGLLIDILSTDGILNEFLGFFGVDPIFFLGDTFWFPIVMVASDVWKSFGFGTVVYLASLTSIDPTLYEVATVDGAGRWKQTIHITLPGMLPIIVLMTVLSLGNVLNAGFDQIFNLYSPIVYDTGDIIDTFVYRLGIEQAQYSAATAVGIFKSAISLVLISLSYFLADRLAGYRIF</sequence>
<evidence type="ECO:0000256" key="2">
    <source>
        <dbReference type="ARBA" id="ARBA00022448"/>
    </source>
</evidence>
<protein>
    <submittedName>
        <fullName evidence="9">Sugar ABC transporter permease</fullName>
    </submittedName>
</protein>
<feature type="transmembrane region" description="Helical" evidence="7">
    <location>
        <begin position="145"/>
        <end position="169"/>
    </location>
</feature>
<keyword evidence="3" id="KW-1003">Cell membrane</keyword>
<evidence type="ECO:0000256" key="4">
    <source>
        <dbReference type="ARBA" id="ARBA00022692"/>
    </source>
</evidence>
<keyword evidence="5 7" id="KW-1133">Transmembrane helix</keyword>
<dbReference type="GO" id="GO:0055085">
    <property type="term" value="P:transmembrane transport"/>
    <property type="evidence" value="ECO:0007669"/>
    <property type="project" value="InterPro"/>
</dbReference>
<dbReference type="EMBL" id="DVJP01000003">
    <property type="protein sequence ID" value="HIS75227.1"/>
    <property type="molecule type" value="Genomic_DNA"/>
</dbReference>
<dbReference type="AlphaFoldDB" id="A0A9D1FK81"/>
<comment type="caution">
    <text evidence="9">The sequence shown here is derived from an EMBL/GenBank/DDBJ whole genome shotgun (WGS) entry which is preliminary data.</text>
</comment>
<evidence type="ECO:0000256" key="1">
    <source>
        <dbReference type="ARBA" id="ARBA00004651"/>
    </source>
</evidence>
<name>A0A9D1FK81_9FIRM</name>
<comment type="subcellular location">
    <subcellularLocation>
        <location evidence="1 7">Cell membrane</location>
        <topology evidence="1 7">Multi-pass membrane protein</topology>
    </subcellularLocation>
</comment>
<dbReference type="PROSITE" id="PS50928">
    <property type="entry name" value="ABC_TM1"/>
    <property type="match status" value="1"/>
</dbReference>
<dbReference type="InterPro" id="IPR050809">
    <property type="entry name" value="UgpAE/MalFG_permease"/>
</dbReference>
<feature type="transmembrane region" description="Helical" evidence="7">
    <location>
        <begin position="212"/>
        <end position="233"/>
    </location>
</feature>
<feature type="transmembrane region" description="Helical" evidence="7">
    <location>
        <begin position="76"/>
        <end position="100"/>
    </location>
</feature>
<accession>A0A9D1FK81</accession>
<keyword evidence="4 7" id="KW-0812">Transmembrane</keyword>
<feature type="domain" description="ABC transmembrane type-1" evidence="8">
    <location>
        <begin position="76"/>
        <end position="290"/>
    </location>
</feature>
<evidence type="ECO:0000256" key="7">
    <source>
        <dbReference type="RuleBase" id="RU363032"/>
    </source>
</evidence>